<reference evidence="4" key="1">
    <citation type="submission" date="2016-08" db="EMBL/GenBank/DDBJ databases">
        <authorList>
            <person name="Varghese N."/>
            <person name="Submissions Spin"/>
        </authorList>
    </citation>
    <scope>NUCLEOTIDE SEQUENCE [LARGE SCALE GENOMIC DNA]</scope>
    <source>
        <strain evidence="4">R-52791</strain>
    </source>
</reference>
<proteinExistence type="predicted"/>
<evidence type="ECO:0000313" key="4">
    <source>
        <dbReference type="Proteomes" id="UP000242610"/>
    </source>
</evidence>
<keyword evidence="2" id="KW-1133">Transmembrane helix</keyword>
<keyword evidence="2" id="KW-0812">Transmembrane</keyword>
<feature type="transmembrane region" description="Helical" evidence="2">
    <location>
        <begin position="6"/>
        <end position="23"/>
    </location>
</feature>
<accession>A0A1C4H542</accession>
<dbReference type="RefSeq" id="WP_091847734.1">
    <property type="nucleotide sequence ID" value="NZ_FMBL01000002.1"/>
</dbReference>
<dbReference type="OrthoDB" id="3243298at2"/>
<protein>
    <submittedName>
        <fullName evidence="3">Uncharacterized protein</fullName>
    </submittedName>
</protein>
<sequence length="467" mass="50837">MDYAWLSGVVLLVILAILVLGWLPRRTVESMNRVVEHREDKYSPSLHLVDANSGTGFCDNRHLLSEGELVRSEQANVAVKPALVAQSATSDKEQAEIARIRRLRREAARRRSVISVSLLVITVAVFVLSFVLGFSALFVLIPAAVLVVVLVCGVRAASHARSWERNLCARRKAEAKHRSGEMRKRNDKAANNRAEAVSEDGEPTGTMEQHEIEQALRAAKMEKERIMQLRANRQSGQNRKNTSAEVQSSDGGADKDSVTSASVPNATAEKFQTQSATRHRPMEQSNRDSKVRKDAHRAGSVSETKARAETSVAEPSDATYELQQVHPAPALDLVDLVPNQDLISFSLGSPRNGAEVKSEEPKSLEIKSTRQVAKAKAKTKDDSQPVSAKQGQTKAADAFGIATKSNERSHAKVAVGNGDSETVESRDYAGDSETFHASELSADTEAPAVSSDSLGTGLEKIFERRNV</sequence>
<keyword evidence="4" id="KW-1185">Reference proteome</keyword>
<feature type="compositionally biased region" description="Basic and acidic residues" evidence="1">
    <location>
        <begin position="280"/>
        <end position="292"/>
    </location>
</feature>
<evidence type="ECO:0000256" key="2">
    <source>
        <dbReference type="SAM" id="Phobius"/>
    </source>
</evidence>
<feature type="compositionally biased region" description="Basic and acidic residues" evidence="1">
    <location>
        <begin position="423"/>
        <end position="436"/>
    </location>
</feature>
<feature type="transmembrane region" description="Helical" evidence="2">
    <location>
        <begin position="137"/>
        <end position="157"/>
    </location>
</feature>
<name>A0A1C4H542_9BIFI</name>
<feature type="compositionally biased region" description="Basic and acidic residues" evidence="1">
    <location>
        <begin position="176"/>
        <end position="190"/>
    </location>
</feature>
<feature type="compositionally biased region" description="Polar residues" evidence="1">
    <location>
        <begin position="258"/>
        <end position="276"/>
    </location>
</feature>
<dbReference type="Proteomes" id="UP000242610">
    <property type="component" value="Unassembled WGS sequence"/>
</dbReference>
<feature type="region of interest" description="Disordered" evidence="1">
    <location>
        <begin position="174"/>
        <end position="209"/>
    </location>
</feature>
<feature type="transmembrane region" description="Helical" evidence="2">
    <location>
        <begin position="112"/>
        <end position="131"/>
    </location>
</feature>
<dbReference type="STRING" id="1505727.GA0061077_0853"/>
<feature type="compositionally biased region" description="Basic and acidic residues" evidence="1">
    <location>
        <begin position="354"/>
        <end position="368"/>
    </location>
</feature>
<evidence type="ECO:0000256" key="1">
    <source>
        <dbReference type="SAM" id="MobiDB-lite"/>
    </source>
</evidence>
<dbReference type="EMBL" id="FMBL01000002">
    <property type="protein sequence ID" value="SCC79842.1"/>
    <property type="molecule type" value="Genomic_DNA"/>
</dbReference>
<feature type="region of interest" description="Disordered" evidence="1">
    <location>
        <begin position="345"/>
        <end position="467"/>
    </location>
</feature>
<evidence type="ECO:0000313" key="3">
    <source>
        <dbReference type="EMBL" id="SCC79842.1"/>
    </source>
</evidence>
<feature type="compositionally biased region" description="Polar residues" evidence="1">
    <location>
        <begin position="231"/>
        <end position="250"/>
    </location>
</feature>
<keyword evidence="2" id="KW-0472">Membrane</keyword>
<feature type="region of interest" description="Disordered" evidence="1">
    <location>
        <begin position="230"/>
        <end position="323"/>
    </location>
</feature>
<gene>
    <name evidence="3" type="ORF">GA0061077_0853</name>
</gene>
<organism evidence="3 4">
    <name type="scientific">Bifidobacterium commune</name>
    <dbReference type="NCBI Taxonomy" id="1505727"/>
    <lineage>
        <taxon>Bacteria</taxon>
        <taxon>Bacillati</taxon>
        <taxon>Actinomycetota</taxon>
        <taxon>Actinomycetes</taxon>
        <taxon>Bifidobacteriales</taxon>
        <taxon>Bifidobacteriaceae</taxon>
        <taxon>Bifidobacterium</taxon>
    </lineage>
</organism>
<dbReference type="AlphaFoldDB" id="A0A1C4H542"/>
<feature type="compositionally biased region" description="Polar residues" evidence="1">
    <location>
        <begin position="384"/>
        <end position="393"/>
    </location>
</feature>